<dbReference type="InterPro" id="IPR011051">
    <property type="entry name" value="RmlC_Cupin_sf"/>
</dbReference>
<keyword evidence="14" id="KW-1185">Reference proteome</keyword>
<evidence type="ECO:0000256" key="9">
    <source>
        <dbReference type="SAM" id="Phobius"/>
    </source>
</evidence>
<protein>
    <recommendedName>
        <fullName evidence="2">mannose-1-phosphate guanylyltransferase</fullName>
        <ecNumber evidence="2">2.7.7.13</ecNumber>
    </recommendedName>
</protein>
<evidence type="ECO:0000313" key="13">
    <source>
        <dbReference type="EMBL" id="MFC3226713.1"/>
    </source>
</evidence>
<feature type="region of interest" description="Disordered" evidence="8">
    <location>
        <begin position="476"/>
        <end position="531"/>
    </location>
</feature>
<keyword evidence="13" id="KW-0413">Isomerase</keyword>
<keyword evidence="4" id="KW-0547">Nucleotide-binding</keyword>
<dbReference type="GO" id="GO:0004475">
    <property type="term" value="F:mannose-1-phosphate guanylyltransferase (GTP) activity"/>
    <property type="evidence" value="ECO:0007669"/>
    <property type="project" value="UniProtKB-EC"/>
</dbReference>
<evidence type="ECO:0000256" key="8">
    <source>
        <dbReference type="SAM" id="MobiDB-lite"/>
    </source>
</evidence>
<dbReference type="Proteomes" id="UP001595528">
    <property type="component" value="Unassembled WGS sequence"/>
</dbReference>
<evidence type="ECO:0000259" key="11">
    <source>
        <dbReference type="Pfam" id="PF01050"/>
    </source>
</evidence>
<accession>A0ABV7KWF7</accession>
<keyword evidence="3 13" id="KW-0548">Nucleotidyltransferase</keyword>
<dbReference type="InterPro" id="IPR051161">
    <property type="entry name" value="Mannose-6P_isomerase_type2"/>
</dbReference>
<feature type="transmembrane region" description="Helical" evidence="9">
    <location>
        <begin position="12"/>
        <end position="33"/>
    </location>
</feature>
<keyword evidence="9" id="KW-1133">Transmembrane helix</keyword>
<keyword evidence="5" id="KW-0342">GTP-binding</keyword>
<evidence type="ECO:0000256" key="5">
    <source>
        <dbReference type="ARBA" id="ARBA00023134"/>
    </source>
</evidence>
<comment type="similarity">
    <text evidence="1 7">Belongs to the mannose-6-phosphate isomerase type 2 family.</text>
</comment>
<dbReference type="InterPro" id="IPR006375">
    <property type="entry name" value="Man1P_GuaTrfase/Man6P_Isoase"/>
</dbReference>
<dbReference type="EMBL" id="JBHRTR010000015">
    <property type="protein sequence ID" value="MFC3226713.1"/>
    <property type="molecule type" value="Genomic_DNA"/>
</dbReference>
<dbReference type="InterPro" id="IPR005835">
    <property type="entry name" value="NTP_transferase_dom"/>
</dbReference>
<evidence type="ECO:0000259" key="10">
    <source>
        <dbReference type="Pfam" id="PF00483"/>
    </source>
</evidence>
<evidence type="ECO:0000256" key="7">
    <source>
        <dbReference type="RuleBase" id="RU004190"/>
    </source>
</evidence>
<dbReference type="RefSeq" id="WP_379898824.1">
    <property type="nucleotide sequence ID" value="NZ_JBHRTR010000015.1"/>
</dbReference>
<evidence type="ECO:0000256" key="1">
    <source>
        <dbReference type="ARBA" id="ARBA00006115"/>
    </source>
</evidence>
<proteinExistence type="inferred from homology"/>
<evidence type="ECO:0000256" key="2">
    <source>
        <dbReference type="ARBA" id="ARBA00012387"/>
    </source>
</evidence>
<feature type="domain" description="MannoseP isomerase/GMP-like beta-helix" evidence="12">
    <location>
        <begin position="304"/>
        <end position="358"/>
    </location>
</feature>
<evidence type="ECO:0000259" key="12">
    <source>
        <dbReference type="Pfam" id="PF22640"/>
    </source>
</evidence>
<keyword evidence="9" id="KW-0472">Membrane</keyword>
<feature type="compositionally biased region" description="Basic and acidic residues" evidence="8">
    <location>
        <begin position="504"/>
        <end position="531"/>
    </location>
</feature>
<dbReference type="Pfam" id="PF22640">
    <property type="entry name" value="ManC_GMP_beta-helix"/>
    <property type="match status" value="1"/>
</dbReference>
<dbReference type="InterPro" id="IPR029044">
    <property type="entry name" value="Nucleotide-diphossugar_trans"/>
</dbReference>
<dbReference type="SUPFAM" id="SSF53448">
    <property type="entry name" value="Nucleotide-diphospho-sugar transferases"/>
    <property type="match status" value="1"/>
</dbReference>
<evidence type="ECO:0000313" key="14">
    <source>
        <dbReference type="Proteomes" id="UP001595528"/>
    </source>
</evidence>
<evidence type="ECO:0000256" key="3">
    <source>
        <dbReference type="ARBA" id="ARBA00022695"/>
    </source>
</evidence>
<dbReference type="Pfam" id="PF01050">
    <property type="entry name" value="MannoseP_isomer"/>
    <property type="match status" value="1"/>
</dbReference>
<dbReference type="PANTHER" id="PTHR46390:SF1">
    <property type="entry name" value="MANNOSE-1-PHOSPHATE GUANYLYLTRANSFERASE"/>
    <property type="match status" value="1"/>
</dbReference>
<organism evidence="13 14">
    <name type="scientific">Marinibaculum pumilum</name>
    <dbReference type="NCBI Taxonomy" id="1766165"/>
    <lineage>
        <taxon>Bacteria</taxon>
        <taxon>Pseudomonadati</taxon>
        <taxon>Pseudomonadota</taxon>
        <taxon>Alphaproteobacteria</taxon>
        <taxon>Rhodospirillales</taxon>
        <taxon>Rhodospirillaceae</taxon>
        <taxon>Marinibaculum</taxon>
    </lineage>
</organism>
<keyword evidence="13" id="KW-0808">Transferase</keyword>
<dbReference type="CDD" id="cd02213">
    <property type="entry name" value="cupin_PMI_typeII_C"/>
    <property type="match status" value="1"/>
</dbReference>
<dbReference type="InterPro" id="IPR001538">
    <property type="entry name" value="Man6P_isomerase-2_C"/>
</dbReference>
<dbReference type="GO" id="GO:0004476">
    <property type="term" value="F:mannose-6-phosphate isomerase activity"/>
    <property type="evidence" value="ECO:0007669"/>
    <property type="project" value="UniProtKB-EC"/>
</dbReference>
<evidence type="ECO:0000256" key="6">
    <source>
        <dbReference type="ARBA" id="ARBA00047343"/>
    </source>
</evidence>
<dbReference type="Gene3D" id="2.60.120.10">
    <property type="entry name" value="Jelly Rolls"/>
    <property type="match status" value="1"/>
</dbReference>
<dbReference type="NCBIfam" id="TIGR01479">
    <property type="entry name" value="GMP_PMI"/>
    <property type="match status" value="1"/>
</dbReference>
<comment type="catalytic activity">
    <reaction evidence="6">
        <text>alpha-D-mannose 1-phosphate + GTP + H(+) = GDP-alpha-D-mannose + diphosphate</text>
        <dbReference type="Rhea" id="RHEA:15229"/>
        <dbReference type="ChEBI" id="CHEBI:15378"/>
        <dbReference type="ChEBI" id="CHEBI:33019"/>
        <dbReference type="ChEBI" id="CHEBI:37565"/>
        <dbReference type="ChEBI" id="CHEBI:57527"/>
        <dbReference type="ChEBI" id="CHEBI:58409"/>
        <dbReference type="EC" id="2.7.7.13"/>
    </reaction>
</comment>
<comment type="caution">
    <text evidence="13">The sequence shown here is derived from an EMBL/GenBank/DDBJ whole genome shotgun (WGS) entry which is preliminary data.</text>
</comment>
<dbReference type="PANTHER" id="PTHR46390">
    <property type="entry name" value="MANNOSE-1-PHOSPHATE GUANYLYLTRANSFERASE"/>
    <property type="match status" value="1"/>
</dbReference>
<dbReference type="EC" id="2.7.7.13" evidence="2"/>
<dbReference type="Gene3D" id="3.90.550.10">
    <property type="entry name" value="Spore Coat Polysaccharide Biosynthesis Protein SpsA, Chain A"/>
    <property type="match status" value="1"/>
</dbReference>
<evidence type="ECO:0000256" key="4">
    <source>
        <dbReference type="ARBA" id="ARBA00022741"/>
    </source>
</evidence>
<feature type="domain" description="Nucleotidyl transferase" evidence="10">
    <location>
        <begin position="14"/>
        <end position="147"/>
    </location>
</feature>
<gene>
    <name evidence="13" type="ORF">ACFOGJ_05690</name>
</gene>
<dbReference type="InterPro" id="IPR014710">
    <property type="entry name" value="RmlC-like_jellyroll"/>
</dbReference>
<sequence length="531" mass="57415">MSGDWRTRVSRLYPVLLAGGAGAGLWPMSRLLYPKQFQPLAGERSLLQQAALRFAGRRDFAPPVVVCHHEHRFIVAEQLGDANVPPFGILLEPEIRETGIATLVAALMLRKRDPDAVMVLMPTDQTIADPASLEAAIDNAVPAVLDGRIVLLASRGGAETPRHFALAVDKVQDKKTGLSSVSAVGGRASDGAIGKEADGRLLFSDILLVQAARLIELMAKAHPELSKAANDAVAAGGRDLIFYRLGDDAYQAAPSVSVEALLAEHLAKKDLSLIEVDMGWRDFDSWQTLWAAGPRDEDDNAVFGDVITHDTSNSLIRADRALIATLGVKDLVVVATDDVVVVADRGRLGEMRKMVSDLRAAGRREADAHSRSYRPWGHIDSIAVGENFEIKMLSVRSHASLALQLHHHRAKHWVVVSGTARVTRGDRILVLSENQSIFIPIGMPHKLENPGKLPLKIVQVQSGTYFGSDDVIRIDEPYRRPARPTRRRAGEEEGAGEFAPAEARAGEGKAGGEGRAGEGKAWEGKPGTEGR</sequence>
<feature type="domain" description="Mannose-6-phosphate isomerase type II C-terminal" evidence="11">
    <location>
        <begin position="362"/>
        <end position="476"/>
    </location>
</feature>
<reference evidence="14" key="1">
    <citation type="journal article" date="2019" name="Int. J. Syst. Evol. Microbiol.">
        <title>The Global Catalogue of Microorganisms (GCM) 10K type strain sequencing project: providing services to taxonomists for standard genome sequencing and annotation.</title>
        <authorList>
            <consortium name="The Broad Institute Genomics Platform"/>
            <consortium name="The Broad Institute Genome Sequencing Center for Infectious Disease"/>
            <person name="Wu L."/>
            <person name="Ma J."/>
        </authorList>
    </citation>
    <scope>NUCLEOTIDE SEQUENCE [LARGE SCALE GENOMIC DNA]</scope>
    <source>
        <strain evidence="14">KCTC 42964</strain>
    </source>
</reference>
<dbReference type="InterPro" id="IPR054566">
    <property type="entry name" value="ManC/GMP-like_b-helix"/>
</dbReference>
<keyword evidence="9" id="KW-0812">Transmembrane</keyword>
<dbReference type="Pfam" id="PF00483">
    <property type="entry name" value="NTP_transferase"/>
    <property type="match status" value="1"/>
</dbReference>
<name>A0ABV7KWF7_9PROT</name>
<dbReference type="SUPFAM" id="SSF51182">
    <property type="entry name" value="RmlC-like cupins"/>
    <property type="match status" value="1"/>
</dbReference>